<evidence type="ECO:0000313" key="2">
    <source>
        <dbReference type="EMBL" id="SPP28602.1"/>
    </source>
</evidence>
<evidence type="ECO:0000259" key="1">
    <source>
        <dbReference type="PROSITE" id="PS51819"/>
    </source>
</evidence>
<dbReference type="PANTHER" id="PTHR36110:SF2">
    <property type="entry name" value="RING-CLEAVING DIOXYGENASE MHQE-RELATED"/>
    <property type="match status" value="1"/>
</dbReference>
<dbReference type="RefSeq" id="WP_120487846.1">
    <property type="nucleotide sequence ID" value="NZ_CBCPKC010000004.1"/>
</dbReference>
<dbReference type="InterPro" id="IPR029068">
    <property type="entry name" value="Glyas_Bleomycin-R_OHBP_Dase"/>
</dbReference>
<dbReference type="SUPFAM" id="SSF54593">
    <property type="entry name" value="Glyoxalase/Bleomycin resistance protein/Dihydroxybiphenyl dioxygenase"/>
    <property type="match status" value="1"/>
</dbReference>
<dbReference type="Proteomes" id="UP000270190">
    <property type="component" value="Unassembled WGS sequence"/>
</dbReference>
<gene>
    <name evidence="2" type="ORF">BTBSAS_250009</name>
</gene>
<keyword evidence="2" id="KW-0560">Oxidoreductase</keyword>
<keyword evidence="2" id="KW-0223">Dioxygenase</keyword>
<protein>
    <submittedName>
        <fullName evidence="2">Putative dioxygenase glyoxylase family protein</fullName>
        <ecNumber evidence="2">1.13.11.-</ecNumber>
    </submittedName>
</protein>
<dbReference type="Gene3D" id="3.10.180.10">
    <property type="entry name" value="2,3-Dihydroxybiphenyl 1,2-Dioxygenase, domain 1"/>
    <property type="match status" value="2"/>
</dbReference>
<sequence length="310" mass="34679">MKTLGIHHVSVNTDSPQATIDFYTQILGLRLVKQTVIYNQPELLHLYFGDYYGSPGSIISFISGKQYVPNTNNSINTISFRVPENALDFWEERLTYCGIANQRILRFSEESLSFKDSSGTSLEITARREHTLHNKEVSHSTIPSQFAINGLAGITLCSAHPDATIKSLSVLGLTCIHSEGSISRFSSATTIGNIIDVTTVSSSDVVTSPSIHHICWRIAENDHLSDWQATIYSHGYLPTEIIDYQYFKSIFFSTPGEILFEIATDTPGFTIDEPLDSLGEQLKLPTDYESHRQTLSKILPPINLRKKRAY</sequence>
<dbReference type="EC" id="1.13.11.-" evidence="2"/>
<evidence type="ECO:0000313" key="3">
    <source>
        <dbReference type="Proteomes" id="UP000270190"/>
    </source>
</evidence>
<dbReference type="InterPro" id="IPR004360">
    <property type="entry name" value="Glyas_Fos-R_dOase_dom"/>
</dbReference>
<feature type="domain" description="VOC" evidence="1">
    <location>
        <begin position="5"/>
        <end position="127"/>
    </location>
</feature>
<dbReference type="InterPro" id="IPR052537">
    <property type="entry name" value="Extradiol_RC_dioxygenase"/>
</dbReference>
<dbReference type="PANTHER" id="PTHR36110">
    <property type="entry name" value="RING-CLEAVING DIOXYGENASE MHQE-RELATED"/>
    <property type="match status" value="1"/>
</dbReference>
<proteinExistence type="predicted"/>
<reference evidence="3" key="1">
    <citation type="submission" date="2018-04" db="EMBL/GenBank/DDBJ databases">
        <authorList>
            <person name="Illikoud N."/>
        </authorList>
    </citation>
    <scope>NUCLEOTIDE SEQUENCE [LARGE SCALE GENOMIC DNA]</scope>
</reference>
<dbReference type="GO" id="GO:0051213">
    <property type="term" value="F:dioxygenase activity"/>
    <property type="evidence" value="ECO:0007669"/>
    <property type="project" value="UniProtKB-KW"/>
</dbReference>
<feature type="domain" description="VOC" evidence="1">
    <location>
        <begin position="150"/>
        <end position="265"/>
    </location>
</feature>
<dbReference type="InterPro" id="IPR037523">
    <property type="entry name" value="VOC_core"/>
</dbReference>
<organism evidence="2 3">
    <name type="scientific">Brochothrix thermosphacta</name>
    <name type="common">Microbacterium thermosphactum</name>
    <dbReference type="NCBI Taxonomy" id="2756"/>
    <lineage>
        <taxon>Bacteria</taxon>
        <taxon>Bacillati</taxon>
        <taxon>Bacillota</taxon>
        <taxon>Bacilli</taxon>
        <taxon>Bacillales</taxon>
        <taxon>Listeriaceae</taxon>
        <taxon>Brochothrix</taxon>
    </lineage>
</organism>
<dbReference type="AlphaFoldDB" id="A0A2X0S7D8"/>
<accession>A0A2X0S7D8</accession>
<name>A0A2X0S7D8_BROTH</name>
<dbReference type="EMBL" id="OUNC01000018">
    <property type="protein sequence ID" value="SPP28602.1"/>
    <property type="molecule type" value="Genomic_DNA"/>
</dbReference>
<dbReference type="Pfam" id="PF00903">
    <property type="entry name" value="Glyoxalase"/>
    <property type="match status" value="1"/>
</dbReference>
<dbReference type="PROSITE" id="PS51819">
    <property type="entry name" value="VOC"/>
    <property type="match status" value="2"/>
</dbReference>